<evidence type="ECO:0000256" key="6">
    <source>
        <dbReference type="ARBA" id="ARBA00023211"/>
    </source>
</evidence>
<comment type="caution">
    <text evidence="9">The sequence shown here is derived from an EMBL/GenBank/DDBJ whole genome shotgun (WGS) entry which is preliminary data.</text>
</comment>
<evidence type="ECO:0000256" key="3">
    <source>
        <dbReference type="ARBA" id="ARBA00013093"/>
    </source>
</evidence>
<comment type="catalytic activity">
    <reaction evidence="1">
        <text>beta-D-fructose 1,6-bisphosphate + H2O = beta-D-fructose 6-phosphate + phosphate</text>
        <dbReference type="Rhea" id="RHEA:11064"/>
        <dbReference type="ChEBI" id="CHEBI:15377"/>
        <dbReference type="ChEBI" id="CHEBI:32966"/>
        <dbReference type="ChEBI" id="CHEBI:43474"/>
        <dbReference type="ChEBI" id="CHEBI:57634"/>
        <dbReference type="EC" id="3.1.3.11"/>
    </reaction>
</comment>
<feature type="compositionally biased region" description="Basic and acidic residues" evidence="8">
    <location>
        <begin position="1"/>
        <end position="16"/>
    </location>
</feature>
<dbReference type="EC" id="3.1.3.11" evidence="3"/>
<evidence type="ECO:0000256" key="8">
    <source>
        <dbReference type="SAM" id="MobiDB-lite"/>
    </source>
</evidence>
<evidence type="ECO:0000256" key="4">
    <source>
        <dbReference type="ARBA" id="ARBA00022723"/>
    </source>
</evidence>
<dbReference type="Gene3D" id="3.30.540.10">
    <property type="entry name" value="Fructose-1,6-Bisphosphatase, subunit A, domain 1"/>
    <property type="match status" value="1"/>
</dbReference>
<dbReference type="PANTHER" id="PTHR30447:SF0">
    <property type="entry name" value="FRUCTOSE-1,6-BISPHOSPHATASE 1 CLASS 2-RELATED"/>
    <property type="match status" value="1"/>
</dbReference>
<dbReference type="SUPFAM" id="SSF56655">
    <property type="entry name" value="Carbohydrate phosphatase"/>
    <property type="match status" value="1"/>
</dbReference>
<dbReference type="CDD" id="cd01516">
    <property type="entry name" value="FBPase_glpX"/>
    <property type="match status" value="1"/>
</dbReference>
<evidence type="ECO:0000256" key="2">
    <source>
        <dbReference type="ARBA" id="ARBA00008989"/>
    </source>
</evidence>
<evidence type="ECO:0000256" key="7">
    <source>
        <dbReference type="ARBA" id="ARBA00023277"/>
    </source>
</evidence>
<evidence type="ECO:0000313" key="10">
    <source>
        <dbReference type="Proteomes" id="UP000295122"/>
    </source>
</evidence>
<name>A0A4R7C842_9HYPH</name>
<comment type="similarity">
    <text evidence="2">Belongs to the FBPase class 2 family.</text>
</comment>
<feature type="region of interest" description="Disordered" evidence="8">
    <location>
        <begin position="1"/>
        <end position="57"/>
    </location>
</feature>
<reference evidence="9 10" key="1">
    <citation type="submission" date="2019-03" db="EMBL/GenBank/DDBJ databases">
        <title>Genomic Encyclopedia of Type Strains, Phase IV (KMG-IV): sequencing the most valuable type-strain genomes for metagenomic binning, comparative biology and taxonomic classification.</title>
        <authorList>
            <person name="Goeker M."/>
        </authorList>
    </citation>
    <scope>NUCLEOTIDE SEQUENCE [LARGE SCALE GENOMIC DNA]</scope>
    <source>
        <strain evidence="9 10">DSM 25903</strain>
    </source>
</reference>
<organism evidence="9 10">
    <name type="scientific">Enterovirga rhinocerotis</name>
    <dbReference type="NCBI Taxonomy" id="1339210"/>
    <lineage>
        <taxon>Bacteria</taxon>
        <taxon>Pseudomonadati</taxon>
        <taxon>Pseudomonadota</taxon>
        <taxon>Alphaproteobacteria</taxon>
        <taxon>Hyphomicrobiales</taxon>
        <taxon>Methylobacteriaceae</taxon>
        <taxon>Enterovirga</taxon>
    </lineage>
</organism>
<keyword evidence="4" id="KW-0479">Metal-binding</keyword>
<gene>
    <name evidence="9" type="ORF">EV668_0706</name>
</gene>
<dbReference type="NCBIfam" id="TIGR00330">
    <property type="entry name" value="glpX"/>
    <property type="match status" value="1"/>
</dbReference>
<evidence type="ECO:0000313" key="9">
    <source>
        <dbReference type="EMBL" id="TDR93445.1"/>
    </source>
</evidence>
<dbReference type="Pfam" id="PF03320">
    <property type="entry name" value="FBPase_glpX"/>
    <property type="match status" value="1"/>
</dbReference>
<feature type="compositionally biased region" description="Low complexity" evidence="8">
    <location>
        <begin position="48"/>
        <end position="57"/>
    </location>
</feature>
<sequence length="417" mass="44070">MSEKKAVKKSAKDKAPKAAKSAVAKEKGGKKTASKVLPAAVPAKSKDPVQAAPKAASKAAVKSALQAVARTVVKPAKPKDLAQAAKSAPKAEPSQLLERILTLELVRVTERAAVASSLLRGRGQEKAADQAAVDAMRRELNNLPIDGTVVIGEGERDEAPMLFIGERVGTGKGPKVDIAVDPLEGTTLCAKDMPGSIAVMAMAEGGTLLAAPDVYMEKIAVGPGYPPGIVDLDRSPEENIKALAKAKGVEPKDVTVLILERPRHEDLIRRVRSLGCGIRLITDGDIMGVIFTSMPGETGIDLYMGIGAAPEGVIAAGALRCIGGQMQGRLILDTPEKRERAKKMGVTDPNRKYELTDLARGDVVVAATGVTDGALLDGVRFKDGHVETDTIVYRSSTGTVRRIKAEHRNIEKFHLEP</sequence>
<accession>A0A4R7C842</accession>
<dbReference type="GO" id="GO:0006071">
    <property type="term" value="P:glycerol metabolic process"/>
    <property type="evidence" value="ECO:0007669"/>
    <property type="project" value="InterPro"/>
</dbReference>
<proteinExistence type="inferred from homology"/>
<dbReference type="Proteomes" id="UP000295122">
    <property type="component" value="Unassembled WGS sequence"/>
</dbReference>
<keyword evidence="10" id="KW-1185">Reference proteome</keyword>
<keyword evidence="6" id="KW-0464">Manganese</keyword>
<dbReference type="GO" id="GO:0042132">
    <property type="term" value="F:fructose 1,6-bisphosphate 1-phosphatase activity"/>
    <property type="evidence" value="ECO:0007669"/>
    <property type="project" value="UniProtKB-EC"/>
</dbReference>
<dbReference type="GO" id="GO:0005829">
    <property type="term" value="C:cytosol"/>
    <property type="evidence" value="ECO:0007669"/>
    <property type="project" value="TreeGrafter"/>
</dbReference>
<dbReference type="GO" id="GO:0006094">
    <property type="term" value="P:gluconeogenesis"/>
    <property type="evidence" value="ECO:0007669"/>
    <property type="project" value="InterPro"/>
</dbReference>
<dbReference type="GO" id="GO:0030388">
    <property type="term" value="P:fructose 1,6-bisphosphate metabolic process"/>
    <property type="evidence" value="ECO:0007669"/>
    <property type="project" value="TreeGrafter"/>
</dbReference>
<keyword evidence="5" id="KW-0378">Hydrolase</keyword>
<protein>
    <recommendedName>
        <fullName evidence="3">fructose-bisphosphatase</fullName>
        <ecNumber evidence="3">3.1.3.11</ecNumber>
    </recommendedName>
</protein>
<dbReference type="InterPro" id="IPR004464">
    <property type="entry name" value="FBPase_class-2/SBPase"/>
</dbReference>
<dbReference type="PANTHER" id="PTHR30447">
    <property type="entry name" value="FRUCTOSE-1,6-BISPHOSPHATASE CLASS 2"/>
    <property type="match status" value="1"/>
</dbReference>
<evidence type="ECO:0000256" key="5">
    <source>
        <dbReference type="ARBA" id="ARBA00022801"/>
    </source>
</evidence>
<evidence type="ECO:0000256" key="1">
    <source>
        <dbReference type="ARBA" id="ARBA00001273"/>
    </source>
</evidence>
<keyword evidence="7" id="KW-0119">Carbohydrate metabolism</keyword>
<dbReference type="AlphaFoldDB" id="A0A4R7C842"/>
<dbReference type="EMBL" id="SNZR01000011">
    <property type="protein sequence ID" value="TDR93445.1"/>
    <property type="molecule type" value="Genomic_DNA"/>
</dbReference>
<dbReference type="OrthoDB" id="9779353at2"/>
<dbReference type="Gene3D" id="3.40.190.90">
    <property type="match status" value="1"/>
</dbReference>
<dbReference type="GO" id="GO:0046872">
    <property type="term" value="F:metal ion binding"/>
    <property type="evidence" value="ECO:0007669"/>
    <property type="project" value="UniProtKB-KW"/>
</dbReference>